<evidence type="ECO:0000256" key="3">
    <source>
        <dbReference type="ARBA" id="ARBA00022723"/>
    </source>
</evidence>
<dbReference type="Proteomes" id="UP001500791">
    <property type="component" value="Unassembled WGS sequence"/>
</dbReference>
<comment type="cofactor">
    <cofactor evidence="1">
        <name>Mg(2+)</name>
        <dbReference type="ChEBI" id="CHEBI:18420"/>
    </cofactor>
</comment>
<gene>
    <name evidence="5" type="ORF">GCM10009093_24590</name>
</gene>
<keyword evidence="4" id="KW-0460">Magnesium</keyword>
<comment type="similarity">
    <text evidence="2">Belongs to the HAD-like hydrolase superfamily. CbbY/CbbZ/Gph/YieH family.</text>
</comment>
<dbReference type="SFLD" id="SFLDS00003">
    <property type="entry name" value="Haloacid_Dehalogenase"/>
    <property type="match status" value="1"/>
</dbReference>
<name>A0ABN0YIS8_9CAUL</name>
<evidence type="ECO:0000256" key="4">
    <source>
        <dbReference type="ARBA" id="ARBA00022842"/>
    </source>
</evidence>
<evidence type="ECO:0000313" key="6">
    <source>
        <dbReference type="Proteomes" id="UP001500791"/>
    </source>
</evidence>
<dbReference type="RefSeq" id="WP_167177862.1">
    <property type="nucleotide sequence ID" value="NZ_BAAAEJ010000008.1"/>
</dbReference>
<keyword evidence="6" id="KW-1185">Reference proteome</keyword>
<evidence type="ECO:0000256" key="1">
    <source>
        <dbReference type="ARBA" id="ARBA00001946"/>
    </source>
</evidence>
<keyword evidence="5" id="KW-0378">Hydrolase</keyword>
<dbReference type="GO" id="GO:0016787">
    <property type="term" value="F:hydrolase activity"/>
    <property type="evidence" value="ECO:0007669"/>
    <property type="project" value="UniProtKB-KW"/>
</dbReference>
<dbReference type="PANTHER" id="PTHR46193">
    <property type="entry name" value="6-PHOSPHOGLUCONATE PHOSPHATASE"/>
    <property type="match status" value="1"/>
</dbReference>
<evidence type="ECO:0000313" key="5">
    <source>
        <dbReference type="EMBL" id="GAA0396999.1"/>
    </source>
</evidence>
<dbReference type="InterPro" id="IPR023214">
    <property type="entry name" value="HAD_sf"/>
</dbReference>
<comment type="caution">
    <text evidence="5">The sequence shown here is derived from an EMBL/GenBank/DDBJ whole genome shotgun (WGS) entry which is preliminary data.</text>
</comment>
<dbReference type="NCBIfam" id="TIGR01509">
    <property type="entry name" value="HAD-SF-IA-v3"/>
    <property type="match status" value="1"/>
</dbReference>
<evidence type="ECO:0000256" key="2">
    <source>
        <dbReference type="ARBA" id="ARBA00006171"/>
    </source>
</evidence>
<dbReference type="EMBL" id="BAAAEJ010000008">
    <property type="protein sequence ID" value="GAA0396999.1"/>
    <property type="molecule type" value="Genomic_DNA"/>
</dbReference>
<dbReference type="InterPro" id="IPR051600">
    <property type="entry name" value="Beta-PGM-like"/>
</dbReference>
<dbReference type="PANTHER" id="PTHR46193:SF10">
    <property type="entry name" value="6-PHOSPHOGLUCONATE PHOSPHATASE"/>
    <property type="match status" value="1"/>
</dbReference>
<keyword evidence="3" id="KW-0479">Metal-binding</keyword>
<dbReference type="Gene3D" id="1.10.150.240">
    <property type="entry name" value="Putative phosphatase, domain 2"/>
    <property type="match status" value="1"/>
</dbReference>
<dbReference type="SFLD" id="SFLDG01129">
    <property type="entry name" value="C1.5:_HAD__Beta-PGM__Phosphata"/>
    <property type="match status" value="1"/>
</dbReference>
<dbReference type="SUPFAM" id="SSF56784">
    <property type="entry name" value="HAD-like"/>
    <property type="match status" value="1"/>
</dbReference>
<dbReference type="InterPro" id="IPR006439">
    <property type="entry name" value="HAD-SF_hydro_IA"/>
</dbReference>
<dbReference type="Gene3D" id="3.40.50.1000">
    <property type="entry name" value="HAD superfamily/HAD-like"/>
    <property type="match status" value="1"/>
</dbReference>
<dbReference type="InterPro" id="IPR023198">
    <property type="entry name" value="PGP-like_dom2"/>
</dbReference>
<accession>A0ABN0YIS8</accession>
<organism evidence="5 6">
    <name type="scientific">Brevundimonas terrae</name>
    <dbReference type="NCBI Taxonomy" id="363631"/>
    <lineage>
        <taxon>Bacteria</taxon>
        <taxon>Pseudomonadati</taxon>
        <taxon>Pseudomonadota</taxon>
        <taxon>Alphaproteobacteria</taxon>
        <taxon>Caulobacterales</taxon>
        <taxon>Caulobacteraceae</taxon>
        <taxon>Brevundimonas</taxon>
    </lineage>
</organism>
<protein>
    <submittedName>
        <fullName evidence="5">HAD family hydrolase</fullName>
    </submittedName>
</protein>
<reference evidence="5 6" key="1">
    <citation type="journal article" date="2019" name="Int. J. Syst. Evol. Microbiol.">
        <title>The Global Catalogue of Microorganisms (GCM) 10K type strain sequencing project: providing services to taxonomists for standard genome sequencing and annotation.</title>
        <authorList>
            <consortium name="The Broad Institute Genomics Platform"/>
            <consortium name="The Broad Institute Genome Sequencing Center for Infectious Disease"/>
            <person name="Wu L."/>
            <person name="Ma J."/>
        </authorList>
    </citation>
    <scope>NUCLEOTIDE SEQUENCE [LARGE SCALE GENOMIC DNA]</scope>
    <source>
        <strain evidence="5 6">JCM 13476</strain>
    </source>
</reference>
<dbReference type="InterPro" id="IPR036412">
    <property type="entry name" value="HAD-like_sf"/>
</dbReference>
<dbReference type="Pfam" id="PF00702">
    <property type="entry name" value="Hydrolase"/>
    <property type="match status" value="1"/>
</dbReference>
<proteinExistence type="inferred from homology"/>
<sequence length="224" mass="24114">MKPSGFDLIIFDYDGVVADSELLSNTVMAEVLSEIGLPTTLDDALSTYLGKRWLDCEALISERLGAPCPPDVHTEWMRRCHERARTELMTVAGFDAFLASRSEPRCIASSSPPDWIELGLHRFGAYEAFAGPIFSAAVHVTRGKPHPDLFLYAADAMNSAPERALVIEDSPTGVLAGVAAGMTVVGLCVGGHIRGDHPERLKAAGAHQVFSSYADLTDWIAKGS</sequence>